<sequence>MYSNVEAVFNILVLLPLQSFYIFIHF</sequence>
<organism evidence="2">
    <name type="scientific">Anguilla anguilla</name>
    <name type="common">European freshwater eel</name>
    <name type="synonym">Muraena anguilla</name>
    <dbReference type="NCBI Taxonomy" id="7936"/>
    <lineage>
        <taxon>Eukaryota</taxon>
        <taxon>Metazoa</taxon>
        <taxon>Chordata</taxon>
        <taxon>Craniata</taxon>
        <taxon>Vertebrata</taxon>
        <taxon>Euteleostomi</taxon>
        <taxon>Actinopterygii</taxon>
        <taxon>Neopterygii</taxon>
        <taxon>Teleostei</taxon>
        <taxon>Anguilliformes</taxon>
        <taxon>Anguillidae</taxon>
        <taxon>Anguilla</taxon>
    </lineage>
</organism>
<accession>A0A0E9Q370</accession>
<protein>
    <submittedName>
        <fullName evidence="2">Uncharacterized protein</fullName>
    </submittedName>
</protein>
<proteinExistence type="predicted"/>
<evidence type="ECO:0000256" key="1">
    <source>
        <dbReference type="SAM" id="Phobius"/>
    </source>
</evidence>
<reference evidence="2" key="1">
    <citation type="submission" date="2014-11" db="EMBL/GenBank/DDBJ databases">
        <authorList>
            <person name="Amaro Gonzalez C."/>
        </authorList>
    </citation>
    <scope>NUCLEOTIDE SEQUENCE</scope>
</reference>
<keyword evidence="1" id="KW-1133">Transmembrane helix</keyword>
<dbReference type="AlphaFoldDB" id="A0A0E9Q370"/>
<feature type="transmembrane region" description="Helical" evidence="1">
    <location>
        <begin position="7"/>
        <end position="24"/>
    </location>
</feature>
<evidence type="ECO:0000313" key="2">
    <source>
        <dbReference type="EMBL" id="JAH11316.1"/>
    </source>
</evidence>
<name>A0A0E9Q370_ANGAN</name>
<reference evidence="2" key="2">
    <citation type="journal article" date="2015" name="Fish Shellfish Immunol.">
        <title>Early steps in the European eel (Anguilla anguilla)-Vibrio vulnificus interaction in the gills: Role of the RtxA13 toxin.</title>
        <authorList>
            <person name="Callol A."/>
            <person name="Pajuelo D."/>
            <person name="Ebbesson L."/>
            <person name="Teles M."/>
            <person name="MacKenzie S."/>
            <person name="Amaro C."/>
        </authorList>
    </citation>
    <scope>NUCLEOTIDE SEQUENCE</scope>
</reference>
<keyword evidence="1" id="KW-0472">Membrane</keyword>
<keyword evidence="1" id="KW-0812">Transmembrane</keyword>
<dbReference type="EMBL" id="GBXM01097261">
    <property type="protein sequence ID" value="JAH11316.1"/>
    <property type="molecule type" value="Transcribed_RNA"/>
</dbReference>